<dbReference type="Proteomes" id="UP001202328">
    <property type="component" value="Unassembled WGS sequence"/>
</dbReference>
<evidence type="ECO:0000313" key="4">
    <source>
        <dbReference type="Proteomes" id="UP001202328"/>
    </source>
</evidence>
<dbReference type="Pfam" id="PF12796">
    <property type="entry name" value="Ank_2"/>
    <property type="match status" value="1"/>
</dbReference>
<keyword evidence="2" id="KW-0802">TPR repeat</keyword>
<dbReference type="PANTHER" id="PTHR46224">
    <property type="entry name" value="ANKYRIN REPEAT FAMILY PROTEIN"/>
    <property type="match status" value="1"/>
</dbReference>
<protein>
    <recommendedName>
        <fullName evidence="5">Ankyrin repeat protein</fullName>
    </recommendedName>
</protein>
<dbReference type="PANTHER" id="PTHR46224:SF67">
    <property type="entry name" value="HSP70-HSP90 ORGANIZING PROTEIN 3-LIKE"/>
    <property type="match status" value="1"/>
</dbReference>
<dbReference type="InterPro" id="IPR019734">
    <property type="entry name" value="TPR_rpt"/>
</dbReference>
<dbReference type="EMBL" id="JAJJMB010016680">
    <property type="protein sequence ID" value="KAI3845269.1"/>
    <property type="molecule type" value="Genomic_DNA"/>
</dbReference>
<dbReference type="InterPro" id="IPR036770">
    <property type="entry name" value="Ankyrin_rpt-contain_sf"/>
</dbReference>
<dbReference type="Pfam" id="PF00023">
    <property type="entry name" value="Ank"/>
    <property type="match status" value="2"/>
</dbReference>
<dbReference type="Pfam" id="PF00515">
    <property type="entry name" value="TPR_1"/>
    <property type="match status" value="1"/>
</dbReference>
<dbReference type="AlphaFoldDB" id="A0AAD4S053"/>
<dbReference type="SMART" id="SM00248">
    <property type="entry name" value="ANK"/>
    <property type="match status" value="5"/>
</dbReference>
<feature type="repeat" description="ANK" evidence="1">
    <location>
        <begin position="169"/>
        <end position="201"/>
    </location>
</feature>
<dbReference type="PROSITE" id="PS50293">
    <property type="entry name" value="TPR_REGION"/>
    <property type="match status" value="1"/>
</dbReference>
<proteinExistence type="predicted"/>
<reference evidence="3" key="1">
    <citation type="submission" date="2022-04" db="EMBL/GenBank/DDBJ databases">
        <title>A functionally conserved STORR gene fusion in Papaver species that diverged 16.8 million years ago.</title>
        <authorList>
            <person name="Catania T."/>
        </authorList>
    </citation>
    <scope>NUCLEOTIDE SEQUENCE</scope>
    <source>
        <strain evidence="3">S-188037</strain>
    </source>
</reference>
<dbReference type="SUPFAM" id="SSF48403">
    <property type="entry name" value="Ankyrin repeat"/>
    <property type="match status" value="1"/>
</dbReference>
<dbReference type="InterPro" id="IPR002110">
    <property type="entry name" value="Ankyrin_rpt"/>
</dbReference>
<comment type="caution">
    <text evidence="3">The sequence shown here is derived from an EMBL/GenBank/DDBJ whole genome shotgun (WGS) entry which is preliminary data.</text>
</comment>
<accession>A0AAD4S053</accession>
<feature type="repeat" description="TPR" evidence="2">
    <location>
        <begin position="290"/>
        <end position="323"/>
    </location>
</feature>
<name>A0AAD4S053_9MAGN</name>
<evidence type="ECO:0000256" key="2">
    <source>
        <dbReference type="PROSITE-ProRule" id="PRU00339"/>
    </source>
</evidence>
<evidence type="ECO:0008006" key="5">
    <source>
        <dbReference type="Google" id="ProtNLM"/>
    </source>
</evidence>
<dbReference type="PROSITE" id="PS50088">
    <property type="entry name" value="ANK_REPEAT"/>
    <property type="match status" value="2"/>
</dbReference>
<keyword evidence="1" id="KW-0040">ANK repeat</keyword>
<evidence type="ECO:0000256" key="1">
    <source>
        <dbReference type="PROSITE-ProRule" id="PRU00023"/>
    </source>
</evidence>
<sequence length="349" mass="38406">MDQGRLHLELFKTACTGNLDRFKRLALKHAEVQGIELGKTIGKLVDKDGDGCLHFAADGGSLSVCKYLLETLKLDVDSKDGRGDTKLMALLLSKGAHVDVATRLGTALQIAAGFGHQDAVKMLLNHGANPNVGSHWNMLKPLYLAIFTKSWESMELLLQAGAHPNDVSFGISPLGAAARAGGADVVTRLLEAGADPNYKMNTGLTALEMAAIFFNHEIMYILMQTECGGRAAFQEEQYLMAVHWFEEALDISPKDPAILSNLSACFARLGFGIDAFEYATKCISEKPEWRKAYYRLGFVLNIQKRYDEAADAFNKGLELDPRNKELKDAYMNAIEARLNSIKVEEDNTE</sequence>
<dbReference type="Gene3D" id="1.25.40.20">
    <property type="entry name" value="Ankyrin repeat-containing domain"/>
    <property type="match status" value="3"/>
</dbReference>
<gene>
    <name evidence="3" type="ORF">MKW98_009335</name>
</gene>
<dbReference type="SUPFAM" id="SSF48452">
    <property type="entry name" value="TPR-like"/>
    <property type="match status" value="1"/>
</dbReference>
<feature type="repeat" description="ANK" evidence="1">
    <location>
        <begin position="103"/>
        <end position="135"/>
    </location>
</feature>
<dbReference type="InterPro" id="IPR051616">
    <property type="entry name" value="Cul2-RING_E3_ligase_SR"/>
</dbReference>
<dbReference type="Gene3D" id="1.25.40.10">
    <property type="entry name" value="Tetratricopeptide repeat domain"/>
    <property type="match status" value="1"/>
</dbReference>
<dbReference type="SMART" id="SM00028">
    <property type="entry name" value="TPR"/>
    <property type="match status" value="2"/>
</dbReference>
<dbReference type="PROSITE" id="PS50005">
    <property type="entry name" value="TPR"/>
    <property type="match status" value="1"/>
</dbReference>
<keyword evidence="4" id="KW-1185">Reference proteome</keyword>
<dbReference type="InterPro" id="IPR011990">
    <property type="entry name" value="TPR-like_helical_dom_sf"/>
</dbReference>
<evidence type="ECO:0000313" key="3">
    <source>
        <dbReference type="EMBL" id="KAI3845269.1"/>
    </source>
</evidence>
<dbReference type="PROSITE" id="PS50297">
    <property type="entry name" value="ANK_REP_REGION"/>
    <property type="match status" value="2"/>
</dbReference>
<organism evidence="3 4">
    <name type="scientific">Papaver atlanticum</name>
    <dbReference type="NCBI Taxonomy" id="357466"/>
    <lineage>
        <taxon>Eukaryota</taxon>
        <taxon>Viridiplantae</taxon>
        <taxon>Streptophyta</taxon>
        <taxon>Embryophyta</taxon>
        <taxon>Tracheophyta</taxon>
        <taxon>Spermatophyta</taxon>
        <taxon>Magnoliopsida</taxon>
        <taxon>Ranunculales</taxon>
        <taxon>Papaveraceae</taxon>
        <taxon>Papaveroideae</taxon>
        <taxon>Papaver</taxon>
    </lineage>
</organism>